<dbReference type="AlphaFoldDB" id="A0AAU9IP10"/>
<dbReference type="InterPro" id="IPR023393">
    <property type="entry name" value="START-like_dom_sf"/>
</dbReference>
<protein>
    <recommendedName>
        <fullName evidence="1">START domain-containing protein</fullName>
    </recommendedName>
</protein>
<reference evidence="2" key="1">
    <citation type="submission" date="2021-09" db="EMBL/GenBank/DDBJ databases">
        <authorList>
            <consortium name="AG Swart"/>
            <person name="Singh M."/>
            <person name="Singh A."/>
            <person name="Seah K."/>
            <person name="Emmerich C."/>
        </authorList>
    </citation>
    <scope>NUCLEOTIDE SEQUENCE</scope>
    <source>
        <strain evidence="2">ATCC30299</strain>
    </source>
</reference>
<feature type="domain" description="START" evidence="1">
    <location>
        <begin position="27"/>
        <end position="201"/>
    </location>
</feature>
<dbReference type="Gene3D" id="3.30.530.20">
    <property type="match status" value="1"/>
</dbReference>
<dbReference type="GO" id="GO:0008289">
    <property type="term" value="F:lipid binding"/>
    <property type="evidence" value="ECO:0007669"/>
    <property type="project" value="InterPro"/>
</dbReference>
<gene>
    <name evidence="2" type="ORF">BSTOLATCC_MIC7676</name>
</gene>
<dbReference type="GO" id="GO:0005737">
    <property type="term" value="C:cytoplasm"/>
    <property type="evidence" value="ECO:0007669"/>
    <property type="project" value="UniProtKB-ARBA"/>
</dbReference>
<dbReference type="CDD" id="cd00177">
    <property type="entry name" value="START"/>
    <property type="match status" value="1"/>
</dbReference>
<dbReference type="InterPro" id="IPR002913">
    <property type="entry name" value="START_lipid-bd_dom"/>
</dbReference>
<dbReference type="Proteomes" id="UP001162131">
    <property type="component" value="Unassembled WGS sequence"/>
</dbReference>
<name>A0AAU9IP10_9CILI</name>
<dbReference type="InterPro" id="IPR051213">
    <property type="entry name" value="START_lipid_transfer"/>
</dbReference>
<dbReference type="SUPFAM" id="SSF55961">
    <property type="entry name" value="Bet v1-like"/>
    <property type="match status" value="1"/>
</dbReference>
<dbReference type="Pfam" id="PF01852">
    <property type="entry name" value="START"/>
    <property type="match status" value="1"/>
</dbReference>
<dbReference type="PANTHER" id="PTHR19308:SF14">
    <property type="entry name" value="START DOMAIN-CONTAINING PROTEIN"/>
    <property type="match status" value="1"/>
</dbReference>
<dbReference type="EMBL" id="CAJZBQ010000009">
    <property type="protein sequence ID" value="CAG9312884.1"/>
    <property type="molecule type" value="Genomic_DNA"/>
</dbReference>
<evidence type="ECO:0000313" key="2">
    <source>
        <dbReference type="EMBL" id="CAG9312884.1"/>
    </source>
</evidence>
<accession>A0AAU9IP10</accession>
<comment type="caution">
    <text evidence="2">The sequence shown here is derived from an EMBL/GenBank/DDBJ whole genome shotgun (WGS) entry which is preliminary data.</text>
</comment>
<organism evidence="2 3">
    <name type="scientific">Blepharisma stoltei</name>
    <dbReference type="NCBI Taxonomy" id="1481888"/>
    <lineage>
        <taxon>Eukaryota</taxon>
        <taxon>Sar</taxon>
        <taxon>Alveolata</taxon>
        <taxon>Ciliophora</taxon>
        <taxon>Postciliodesmatophora</taxon>
        <taxon>Heterotrichea</taxon>
        <taxon>Heterotrichida</taxon>
        <taxon>Blepharismidae</taxon>
        <taxon>Blepharisma</taxon>
    </lineage>
</organism>
<keyword evidence="3" id="KW-1185">Reference proteome</keyword>
<sequence>MEDWVSRSNVLVTQGLTESDQLKNGDWHFEEEKNGIKIYTKPYTASLVAGKGESEFARSAEEMFNFISNWSLETRWGKGNTANPIAAPGPLNSEIVAEEGTRKLVFVVLPMKWPISNREFIYISDTRIQGNSYTIIERSLEVPEVPLTEGCVRANLNMATIYIDPISDNRCKVTFLVQFDPSGDIPDMVKGKIQKGWAELVPAILHQHTD</sequence>
<dbReference type="PANTHER" id="PTHR19308">
    <property type="entry name" value="PHOSPHATIDYLCHOLINE TRANSFER PROTEIN"/>
    <property type="match status" value="1"/>
</dbReference>
<evidence type="ECO:0000313" key="3">
    <source>
        <dbReference type="Proteomes" id="UP001162131"/>
    </source>
</evidence>
<dbReference type="PROSITE" id="PS50848">
    <property type="entry name" value="START"/>
    <property type="match status" value="1"/>
</dbReference>
<proteinExistence type="predicted"/>
<evidence type="ECO:0000259" key="1">
    <source>
        <dbReference type="PROSITE" id="PS50848"/>
    </source>
</evidence>